<dbReference type="PaxDb" id="55529-EKX39319"/>
<gene>
    <name evidence="9" type="ORF">GUITHDRAFT_154451</name>
</gene>
<feature type="domain" description="BZIP" evidence="8">
    <location>
        <begin position="135"/>
        <end position="198"/>
    </location>
</feature>
<dbReference type="GeneID" id="17296133"/>
<proteinExistence type="inferred from homology"/>
<dbReference type="InterPro" id="IPR046347">
    <property type="entry name" value="bZIP_sf"/>
</dbReference>
<feature type="compositionally biased region" description="Polar residues" evidence="7">
    <location>
        <begin position="109"/>
        <end position="125"/>
    </location>
</feature>
<dbReference type="OrthoDB" id="674948at2759"/>
<feature type="compositionally biased region" description="Basic and acidic residues" evidence="7">
    <location>
        <begin position="60"/>
        <end position="78"/>
    </location>
</feature>
<dbReference type="HOGENOM" id="CLU_1153568_0_0_1"/>
<comment type="similarity">
    <text evidence="2">Belongs to the bZIP family.</text>
</comment>
<dbReference type="Proteomes" id="UP000011087">
    <property type="component" value="Unassembled WGS sequence"/>
</dbReference>
<sequence length="241" mass="25957">MARPGSVAPPPTLNDANKVVEGQSLRNLSNGPRSGPARKKLTAQFKSRDEDCGNSGSACDKTDSDSSISEEVHSETDMPRGNICEEEAVSSLAAMIAANDDSKNRKRSSLSARNVHISSGSTSPVNGDGGADPTVLKKQRRREKNRASAQQSRQRKKIHLESLEVRVDALEGEKKSLLWRLESLNAENAALKAKLQSLVNKKEASEADDEDREAAEKLNALAETAHEIIQQQKSGGSSGNE</sequence>
<dbReference type="PROSITE" id="PS00036">
    <property type="entry name" value="BZIP_BASIC"/>
    <property type="match status" value="1"/>
</dbReference>
<dbReference type="SMART" id="SM00338">
    <property type="entry name" value="BRLZ"/>
    <property type="match status" value="1"/>
</dbReference>
<keyword evidence="6" id="KW-0539">Nucleus</keyword>
<evidence type="ECO:0000256" key="6">
    <source>
        <dbReference type="ARBA" id="ARBA00023242"/>
    </source>
</evidence>
<evidence type="ECO:0000256" key="4">
    <source>
        <dbReference type="ARBA" id="ARBA00023125"/>
    </source>
</evidence>
<dbReference type="PANTHER" id="PTHR47416:SF8">
    <property type="entry name" value="BASIC-LEUCINE ZIPPER TRANSCRIPTION FACTOR E-RELATED"/>
    <property type="match status" value="1"/>
</dbReference>
<accession>L1ITX4</accession>
<keyword evidence="11" id="KW-1185">Reference proteome</keyword>
<evidence type="ECO:0000256" key="1">
    <source>
        <dbReference type="ARBA" id="ARBA00004123"/>
    </source>
</evidence>
<evidence type="ECO:0000259" key="8">
    <source>
        <dbReference type="PROSITE" id="PS50217"/>
    </source>
</evidence>
<feature type="region of interest" description="Disordered" evidence="7">
    <location>
        <begin position="100"/>
        <end position="156"/>
    </location>
</feature>
<keyword evidence="5" id="KW-0804">Transcription</keyword>
<name>L1ITX4_GUITC</name>
<dbReference type="AlphaFoldDB" id="L1ITX4"/>
<dbReference type="PANTHER" id="PTHR47416">
    <property type="entry name" value="BASIC-LEUCINE ZIPPER TRANSCRIPTION FACTOR F-RELATED"/>
    <property type="match status" value="1"/>
</dbReference>
<keyword evidence="4" id="KW-0238">DNA-binding</keyword>
<reference evidence="11" key="2">
    <citation type="submission" date="2012-11" db="EMBL/GenBank/DDBJ databases">
        <authorList>
            <person name="Kuo A."/>
            <person name="Curtis B.A."/>
            <person name="Tanifuji G."/>
            <person name="Burki F."/>
            <person name="Gruber A."/>
            <person name="Irimia M."/>
            <person name="Maruyama S."/>
            <person name="Arias M.C."/>
            <person name="Ball S.G."/>
            <person name="Gile G.H."/>
            <person name="Hirakawa Y."/>
            <person name="Hopkins J.F."/>
            <person name="Rensing S.A."/>
            <person name="Schmutz J."/>
            <person name="Symeonidi A."/>
            <person name="Elias M."/>
            <person name="Eveleigh R.J."/>
            <person name="Herman E.K."/>
            <person name="Klute M.J."/>
            <person name="Nakayama T."/>
            <person name="Obornik M."/>
            <person name="Reyes-Prieto A."/>
            <person name="Armbrust E.V."/>
            <person name="Aves S.J."/>
            <person name="Beiko R.G."/>
            <person name="Coutinho P."/>
            <person name="Dacks J.B."/>
            <person name="Durnford D.G."/>
            <person name="Fast N.M."/>
            <person name="Green B.R."/>
            <person name="Grisdale C."/>
            <person name="Hempe F."/>
            <person name="Henrissat B."/>
            <person name="Hoppner M.P."/>
            <person name="Ishida K.-I."/>
            <person name="Kim E."/>
            <person name="Koreny L."/>
            <person name="Kroth P.G."/>
            <person name="Liu Y."/>
            <person name="Malik S.-B."/>
            <person name="Maier U.G."/>
            <person name="McRose D."/>
            <person name="Mock T."/>
            <person name="Neilson J.A."/>
            <person name="Onodera N.T."/>
            <person name="Poole A.M."/>
            <person name="Pritham E.J."/>
            <person name="Richards T.A."/>
            <person name="Rocap G."/>
            <person name="Roy S.W."/>
            <person name="Sarai C."/>
            <person name="Schaack S."/>
            <person name="Shirato S."/>
            <person name="Slamovits C.H."/>
            <person name="Spencer D.F."/>
            <person name="Suzuki S."/>
            <person name="Worden A.Z."/>
            <person name="Zauner S."/>
            <person name="Barry K."/>
            <person name="Bell C."/>
            <person name="Bharti A.K."/>
            <person name="Crow J.A."/>
            <person name="Grimwood J."/>
            <person name="Kramer R."/>
            <person name="Lindquist E."/>
            <person name="Lucas S."/>
            <person name="Salamov A."/>
            <person name="McFadden G.I."/>
            <person name="Lane C.E."/>
            <person name="Keeling P.J."/>
            <person name="Gray M.W."/>
            <person name="Grigoriev I.V."/>
            <person name="Archibald J.M."/>
        </authorList>
    </citation>
    <scope>NUCLEOTIDE SEQUENCE</scope>
    <source>
        <strain evidence="11">CCMP2712</strain>
    </source>
</reference>
<evidence type="ECO:0000256" key="5">
    <source>
        <dbReference type="ARBA" id="ARBA00023163"/>
    </source>
</evidence>
<evidence type="ECO:0000256" key="2">
    <source>
        <dbReference type="ARBA" id="ARBA00007163"/>
    </source>
</evidence>
<dbReference type="InterPro" id="IPR004827">
    <property type="entry name" value="bZIP"/>
</dbReference>
<dbReference type="GO" id="GO:0003700">
    <property type="term" value="F:DNA-binding transcription factor activity"/>
    <property type="evidence" value="ECO:0007669"/>
    <property type="project" value="InterPro"/>
</dbReference>
<reference evidence="10" key="3">
    <citation type="submission" date="2015-06" db="UniProtKB">
        <authorList>
            <consortium name="EnsemblProtists"/>
        </authorList>
    </citation>
    <scope>IDENTIFICATION</scope>
</reference>
<reference evidence="9 11" key="1">
    <citation type="journal article" date="2012" name="Nature">
        <title>Algal genomes reveal evolutionary mosaicism and the fate of nucleomorphs.</title>
        <authorList>
            <consortium name="DOE Joint Genome Institute"/>
            <person name="Curtis B.A."/>
            <person name="Tanifuji G."/>
            <person name="Burki F."/>
            <person name="Gruber A."/>
            <person name="Irimia M."/>
            <person name="Maruyama S."/>
            <person name="Arias M.C."/>
            <person name="Ball S.G."/>
            <person name="Gile G.H."/>
            <person name="Hirakawa Y."/>
            <person name="Hopkins J.F."/>
            <person name="Kuo A."/>
            <person name="Rensing S.A."/>
            <person name="Schmutz J."/>
            <person name="Symeonidi A."/>
            <person name="Elias M."/>
            <person name="Eveleigh R.J."/>
            <person name="Herman E.K."/>
            <person name="Klute M.J."/>
            <person name="Nakayama T."/>
            <person name="Obornik M."/>
            <person name="Reyes-Prieto A."/>
            <person name="Armbrust E.V."/>
            <person name="Aves S.J."/>
            <person name="Beiko R.G."/>
            <person name="Coutinho P."/>
            <person name="Dacks J.B."/>
            <person name="Durnford D.G."/>
            <person name="Fast N.M."/>
            <person name="Green B.R."/>
            <person name="Grisdale C.J."/>
            <person name="Hempel F."/>
            <person name="Henrissat B."/>
            <person name="Hoppner M.P."/>
            <person name="Ishida K."/>
            <person name="Kim E."/>
            <person name="Koreny L."/>
            <person name="Kroth P.G."/>
            <person name="Liu Y."/>
            <person name="Malik S.B."/>
            <person name="Maier U.G."/>
            <person name="McRose D."/>
            <person name="Mock T."/>
            <person name="Neilson J.A."/>
            <person name="Onodera N.T."/>
            <person name="Poole A.M."/>
            <person name="Pritham E.J."/>
            <person name="Richards T.A."/>
            <person name="Rocap G."/>
            <person name="Roy S.W."/>
            <person name="Sarai C."/>
            <person name="Schaack S."/>
            <person name="Shirato S."/>
            <person name="Slamovits C.H."/>
            <person name="Spencer D.F."/>
            <person name="Suzuki S."/>
            <person name="Worden A.Z."/>
            <person name="Zauner S."/>
            <person name="Barry K."/>
            <person name="Bell C."/>
            <person name="Bharti A.K."/>
            <person name="Crow J.A."/>
            <person name="Grimwood J."/>
            <person name="Kramer R."/>
            <person name="Lindquist E."/>
            <person name="Lucas S."/>
            <person name="Salamov A."/>
            <person name="McFadden G.I."/>
            <person name="Lane C.E."/>
            <person name="Keeling P.J."/>
            <person name="Gray M.W."/>
            <person name="Grigoriev I.V."/>
            <person name="Archibald J.M."/>
        </authorList>
    </citation>
    <scope>NUCLEOTIDE SEQUENCE</scope>
    <source>
        <strain evidence="9 11">CCMP2712</strain>
    </source>
</reference>
<protein>
    <recommendedName>
        <fullName evidence="8">BZIP domain-containing protein</fullName>
    </recommendedName>
</protein>
<dbReference type="GO" id="GO:0005634">
    <property type="term" value="C:nucleus"/>
    <property type="evidence" value="ECO:0007669"/>
    <property type="project" value="UniProtKB-SubCell"/>
</dbReference>
<dbReference type="Pfam" id="PF00170">
    <property type="entry name" value="bZIP_1"/>
    <property type="match status" value="1"/>
</dbReference>
<evidence type="ECO:0000256" key="3">
    <source>
        <dbReference type="ARBA" id="ARBA00023015"/>
    </source>
</evidence>
<feature type="region of interest" description="Disordered" evidence="7">
    <location>
        <begin position="23"/>
        <end position="83"/>
    </location>
</feature>
<evidence type="ECO:0000313" key="11">
    <source>
        <dbReference type="Proteomes" id="UP000011087"/>
    </source>
</evidence>
<dbReference type="CDD" id="cd14704">
    <property type="entry name" value="bZIP_HY5-like"/>
    <property type="match status" value="1"/>
</dbReference>
<dbReference type="RefSeq" id="XP_005826299.1">
    <property type="nucleotide sequence ID" value="XM_005826242.1"/>
</dbReference>
<evidence type="ECO:0000313" key="10">
    <source>
        <dbReference type="EnsemblProtists" id="EKX39319"/>
    </source>
</evidence>
<dbReference type="PROSITE" id="PS50217">
    <property type="entry name" value="BZIP"/>
    <property type="match status" value="1"/>
</dbReference>
<evidence type="ECO:0000256" key="7">
    <source>
        <dbReference type="SAM" id="MobiDB-lite"/>
    </source>
</evidence>
<dbReference type="GO" id="GO:0003677">
    <property type="term" value="F:DNA binding"/>
    <property type="evidence" value="ECO:0007669"/>
    <property type="project" value="UniProtKB-KW"/>
</dbReference>
<evidence type="ECO:0000313" key="9">
    <source>
        <dbReference type="EMBL" id="EKX39319.1"/>
    </source>
</evidence>
<organism evidence="9">
    <name type="scientific">Guillardia theta (strain CCMP2712)</name>
    <name type="common">Cryptophyte</name>
    <dbReference type="NCBI Taxonomy" id="905079"/>
    <lineage>
        <taxon>Eukaryota</taxon>
        <taxon>Cryptophyceae</taxon>
        <taxon>Pyrenomonadales</taxon>
        <taxon>Geminigeraceae</taxon>
        <taxon>Guillardia</taxon>
    </lineage>
</organism>
<dbReference type="EMBL" id="JH993040">
    <property type="protein sequence ID" value="EKX39319.1"/>
    <property type="molecule type" value="Genomic_DNA"/>
</dbReference>
<keyword evidence="3" id="KW-0805">Transcription regulation</keyword>
<dbReference type="SUPFAM" id="SSF57959">
    <property type="entry name" value="Leucine zipper domain"/>
    <property type="match status" value="1"/>
</dbReference>
<dbReference type="KEGG" id="gtt:GUITHDRAFT_154451"/>
<dbReference type="STRING" id="905079.L1ITX4"/>
<comment type="subcellular location">
    <subcellularLocation>
        <location evidence="1">Nucleus</location>
    </subcellularLocation>
</comment>
<dbReference type="Gene3D" id="1.20.5.170">
    <property type="match status" value="1"/>
</dbReference>
<dbReference type="EnsemblProtists" id="EKX39319">
    <property type="protein sequence ID" value="EKX39319"/>
    <property type="gene ID" value="GUITHDRAFT_154451"/>
</dbReference>